<dbReference type="CDD" id="cd02094">
    <property type="entry name" value="P-type_ATPase_Cu-like"/>
    <property type="match status" value="1"/>
</dbReference>
<evidence type="ECO:0000256" key="12">
    <source>
        <dbReference type="SAM" id="Coils"/>
    </source>
</evidence>
<dbReference type="InterPro" id="IPR036412">
    <property type="entry name" value="HAD-like_sf"/>
</dbReference>
<gene>
    <name evidence="17" type="ORF">G5B36_12395</name>
    <name evidence="16" type="ORF">L0N08_04770</name>
</gene>
<dbReference type="CDD" id="cd00371">
    <property type="entry name" value="HMA"/>
    <property type="match status" value="1"/>
</dbReference>
<dbReference type="SFLD" id="SFLDS00003">
    <property type="entry name" value="Haloacid_Dehalogenase"/>
    <property type="match status" value="1"/>
</dbReference>
<evidence type="ECO:0000256" key="7">
    <source>
        <dbReference type="ARBA" id="ARBA00022967"/>
    </source>
</evidence>
<evidence type="ECO:0000256" key="4">
    <source>
        <dbReference type="ARBA" id="ARBA00022692"/>
    </source>
</evidence>
<dbReference type="GO" id="GO:0005886">
    <property type="term" value="C:plasma membrane"/>
    <property type="evidence" value="ECO:0007669"/>
    <property type="project" value="UniProtKB-SubCell"/>
</dbReference>
<comment type="subcellular location">
    <subcellularLocation>
        <location evidence="1">Cell membrane</location>
        <topology evidence="1">Multi-pass membrane protein</topology>
    </subcellularLocation>
</comment>
<dbReference type="InterPro" id="IPR008250">
    <property type="entry name" value="ATPase_P-typ_transduc_dom_A_sf"/>
</dbReference>
<keyword evidence="6" id="KW-0406">Ion transport</keyword>
<keyword evidence="8 14" id="KW-1133">Transmembrane helix</keyword>
<comment type="similarity">
    <text evidence="2">Belongs to the cation transport ATPase (P-type) (TC 3.A.3) family. Type IB subfamily.</text>
</comment>
<evidence type="ECO:0000256" key="13">
    <source>
        <dbReference type="SAM" id="MobiDB-lite"/>
    </source>
</evidence>
<dbReference type="Gene3D" id="3.30.70.100">
    <property type="match status" value="1"/>
</dbReference>
<dbReference type="Pfam" id="PF00702">
    <property type="entry name" value="Hydrolase"/>
    <property type="match status" value="1"/>
</dbReference>
<reference evidence="17" key="2">
    <citation type="submission" date="2020-02" db="EMBL/GenBank/DDBJ databases">
        <authorList>
            <person name="Littmann E."/>
            <person name="Sorbara M."/>
        </authorList>
    </citation>
    <scope>NUCLEOTIDE SEQUENCE</scope>
    <source>
        <strain evidence="17">MSK.1.17</strain>
    </source>
</reference>
<accession>A0AAX1SJ24</accession>
<keyword evidence="10 14" id="KW-0472">Membrane</keyword>
<dbReference type="GO" id="GO:0055070">
    <property type="term" value="P:copper ion homeostasis"/>
    <property type="evidence" value="ECO:0007669"/>
    <property type="project" value="TreeGrafter"/>
</dbReference>
<dbReference type="Gene3D" id="3.40.50.1000">
    <property type="entry name" value="HAD superfamily/HAD-like"/>
    <property type="match status" value="1"/>
</dbReference>
<dbReference type="Gene3D" id="3.40.1110.10">
    <property type="entry name" value="Calcium-transporting ATPase, cytoplasmic domain N"/>
    <property type="match status" value="1"/>
</dbReference>
<evidence type="ECO:0000256" key="11">
    <source>
        <dbReference type="ARBA" id="ARBA00049289"/>
    </source>
</evidence>
<dbReference type="NCBIfam" id="TIGR01494">
    <property type="entry name" value="ATPase_P-type"/>
    <property type="match status" value="2"/>
</dbReference>
<feature type="transmembrane region" description="Helical" evidence="14">
    <location>
        <begin position="379"/>
        <end position="401"/>
    </location>
</feature>
<feature type="transmembrane region" description="Helical" evidence="14">
    <location>
        <begin position="352"/>
        <end position="373"/>
    </location>
</feature>
<dbReference type="EMBL" id="JAAITT010000016">
    <property type="protein sequence ID" value="NSJ49493.1"/>
    <property type="molecule type" value="Genomic_DNA"/>
</dbReference>
<dbReference type="InterPro" id="IPR001757">
    <property type="entry name" value="P_typ_ATPase"/>
</dbReference>
<dbReference type="SUPFAM" id="SSF56784">
    <property type="entry name" value="HAD-like"/>
    <property type="match status" value="1"/>
</dbReference>
<reference evidence="16" key="3">
    <citation type="submission" date="2022-01" db="EMBL/GenBank/DDBJ databases">
        <title>Collection of gut derived symbiotic bacterial strains cultured from healthy donors.</title>
        <authorList>
            <person name="Lin H."/>
            <person name="Kohout C."/>
            <person name="Waligurski E."/>
            <person name="Pamer E.G."/>
        </authorList>
    </citation>
    <scope>NUCLEOTIDE SEQUENCE</scope>
    <source>
        <strain evidence="16">DFI.6.55</strain>
    </source>
</reference>
<feature type="transmembrane region" description="Helical" evidence="14">
    <location>
        <begin position="764"/>
        <end position="783"/>
    </location>
</feature>
<dbReference type="PRINTS" id="PR00119">
    <property type="entry name" value="CATATPASE"/>
</dbReference>
<dbReference type="GO" id="GO:0005524">
    <property type="term" value="F:ATP binding"/>
    <property type="evidence" value="ECO:0007669"/>
    <property type="project" value="InterPro"/>
</dbReference>
<keyword evidence="6" id="KW-0813">Transport</keyword>
<dbReference type="InterPro" id="IPR059000">
    <property type="entry name" value="ATPase_P-type_domA"/>
</dbReference>
<dbReference type="SFLD" id="SFLDF00027">
    <property type="entry name" value="p-type_atpase"/>
    <property type="match status" value="1"/>
</dbReference>
<dbReference type="Gene3D" id="2.70.150.10">
    <property type="entry name" value="Calcium-transporting ATPase, cytoplasmic transduction domain A"/>
    <property type="match status" value="1"/>
</dbReference>
<dbReference type="PROSITE" id="PS50846">
    <property type="entry name" value="HMA_2"/>
    <property type="match status" value="1"/>
</dbReference>
<dbReference type="PANTHER" id="PTHR43520">
    <property type="entry name" value="ATP7, ISOFORM B"/>
    <property type="match status" value="1"/>
</dbReference>
<feature type="coiled-coil region" evidence="12">
    <location>
        <begin position="69"/>
        <end position="96"/>
    </location>
</feature>
<dbReference type="SUPFAM" id="SSF81665">
    <property type="entry name" value="Calcium ATPase, transmembrane domain M"/>
    <property type="match status" value="1"/>
</dbReference>
<evidence type="ECO:0000256" key="9">
    <source>
        <dbReference type="ARBA" id="ARBA00023008"/>
    </source>
</evidence>
<comment type="caution">
    <text evidence="16">The sequence shown here is derived from an EMBL/GenBank/DDBJ whole genome shotgun (WGS) entry which is preliminary data.</text>
</comment>
<evidence type="ECO:0000256" key="5">
    <source>
        <dbReference type="ARBA" id="ARBA00022723"/>
    </source>
</evidence>
<dbReference type="InterPro" id="IPR006121">
    <property type="entry name" value="HMA_dom"/>
</dbReference>
<dbReference type="FunFam" id="2.70.150.10:FF:000002">
    <property type="entry name" value="Copper-transporting ATPase 1, putative"/>
    <property type="match status" value="1"/>
</dbReference>
<dbReference type="InterPro" id="IPR023299">
    <property type="entry name" value="ATPase_P-typ_cyto_dom_N"/>
</dbReference>
<evidence type="ECO:0000313" key="18">
    <source>
        <dbReference type="Proteomes" id="UP000669239"/>
    </source>
</evidence>
<proteinExistence type="inferred from homology"/>
<comment type="catalytic activity">
    <reaction evidence="11">
        <text>Cu(+)(in) + ATP + H2O = Cu(+)(out) + ADP + phosphate + H(+)</text>
        <dbReference type="Rhea" id="RHEA:25792"/>
        <dbReference type="ChEBI" id="CHEBI:15377"/>
        <dbReference type="ChEBI" id="CHEBI:15378"/>
        <dbReference type="ChEBI" id="CHEBI:30616"/>
        <dbReference type="ChEBI" id="CHEBI:43474"/>
        <dbReference type="ChEBI" id="CHEBI:49552"/>
        <dbReference type="ChEBI" id="CHEBI:456216"/>
        <dbReference type="EC" id="7.2.2.8"/>
    </reaction>
</comment>
<dbReference type="InterPro" id="IPR044492">
    <property type="entry name" value="P_typ_ATPase_HD_dom"/>
</dbReference>
<feature type="region of interest" description="Disordered" evidence="13">
    <location>
        <begin position="475"/>
        <end position="498"/>
    </location>
</feature>
<evidence type="ECO:0000256" key="3">
    <source>
        <dbReference type="ARBA" id="ARBA00012517"/>
    </source>
</evidence>
<dbReference type="InterPro" id="IPR018303">
    <property type="entry name" value="ATPase_P-typ_P_site"/>
</dbReference>
<evidence type="ECO:0000256" key="8">
    <source>
        <dbReference type="ARBA" id="ARBA00022989"/>
    </source>
</evidence>
<keyword evidence="5" id="KW-0479">Metal-binding</keyword>
<evidence type="ECO:0000256" key="14">
    <source>
        <dbReference type="SAM" id="Phobius"/>
    </source>
</evidence>
<feature type="transmembrane region" description="Helical" evidence="14">
    <location>
        <begin position="170"/>
        <end position="188"/>
    </location>
</feature>
<dbReference type="EC" id="7.2.2.8" evidence="3"/>
<protein>
    <recommendedName>
        <fullName evidence="3">P-type Cu(+) transporter</fullName>
        <ecNumber evidence="3">7.2.2.8</ecNumber>
    </recommendedName>
</protein>
<name>A0AAX1SJ24_9FIRM</name>
<evidence type="ECO:0000313" key="19">
    <source>
        <dbReference type="Proteomes" id="UP001299608"/>
    </source>
</evidence>
<dbReference type="AlphaFoldDB" id="A0AAX1SJ24"/>
<reference evidence="17 18" key="1">
    <citation type="journal article" date="2020" name="Cell Host Microbe">
        <title>Functional and Genomic Variation between Human-Derived Isolates of Lachnospiraceae Reveals Inter- and Intra-Species Diversity.</title>
        <authorList>
            <person name="Sorbara M.T."/>
            <person name="Littmann E.R."/>
            <person name="Fontana E."/>
            <person name="Moody T.U."/>
            <person name="Kohout C.E."/>
            <person name="Gjonbalaj M."/>
            <person name="Eaton V."/>
            <person name="Seok R."/>
            <person name="Leiner I.M."/>
            <person name="Pamer E.G."/>
        </authorList>
    </citation>
    <scope>NUCLEOTIDE SEQUENCE [LARGE SCALE GENOMIC DNA]</scope>
    <source>
        <strain evidence="17 18">MSK.1.17</strain>
    </source>
</reference>
<dbReference type="SUPFAM" id="SSF81653">
    <property type="entry name" value="Calcium ATPase, transduction domain A"/>
    <property type="match status" value="1"/>
</dbReference>
<dbReference type="PANTHER" id="PTHR43520:SF8">
    <property type="entry name" value="P-TYPE CU(+) TRANSPORTER"/>
    <property type="match status" value="1"/>
</dbReference>
<dbReference type="GO" id="GO:0043682">
    <property type="term" value="F:P-type divalent copper transporter activity"/>
    <property type="evidence" value="ECO:0007669"/>
    <property type="project" value="TreeGrafter"/>
</dbReference>
<feature type="compositionally biased region" description="Basic and acidic residues" evidence="13">
    <location>
        <begin position="484"/>
        <end position="498"/>
    </location>
</feature>
<feature type="domain" description="HMA" evidence="15">
    <location>
        <begin position="2"/>
        <end position="68"/>
    </location>
</feature>
<keyword evidence="4 14" id="KW-0812">Transmembrane</keyword>
<dbReference type="RefSeq" id="WP_117559948.1">
    <property type="nucleotide sequence ID" value="NZ_JAAITT010000016.1"/>
</dbReference>
<dbReference type="EMBL" id="JAKNGE010000004">
    <property type="protein sequence ID" value="MCG4744719.1"/>
    <property type="molecule type" value="Genomic_DNA"/>
</dbReference>
<sequence length="790" mass="84852">MRTEQYHIDGMSCAACSSAVERVTRKLGGVEDSNVNLTTNRMVITYDEDQVTSGMICEAVSKAGYGASLLEEEQDRKKEEEEWQQQEEHLQSARNRVITAVCFSIPLLYISMGHMLPFTLPLPSFLDMDRNPLNFALAQLILTVPILICGYRFYMVGIRSLLKGNPNMDSLVAIGTGSAFIYSLVMTLGIPADHMKAHQLYYESAAVVVTLVMLGKYMESRSKGKTSEAIRKLMELAPDTALLYENGVEREVETGLVEAGQHILIKPGSRIPLDGILVQGSSTVDESMLTGESIPVEKQAGDRVIGGSMNYNGAMEVEVTHVGSDTTLSKIIRMIEDAQGRKAPISKLADTVAGYFVPAVMVIALAAALLWWTVGGRDLSFVLTIFVAVLVIACPCALGLATPTAIMVGTGVGAGHGILIKSGEALEICHKVDAVILDKTGTITEGRPKVTDISVISDTVVEQVWKLEGASLPGVTPVNEAEDGTPKDSTKAAKPSDAEKKDHLLFLAASCEQMSEHPLGQAIVLAARDKQMELVMPDSFESVTGAGIMTSWKGWKVSVGNRRLLEHLNVPVSEETKKQAAEYAGVGKTPMYVVADGRLAGLICVADTIKETSVEAVGKMKNLGVQVYMVTGDNEKTAQYIGRLAHVDKVVAEVLPQDKADVVNRLQKQGKTVMMVGDGINDAPALVQADVGCAIGNGSDIALESGDVVLMKSDLMDVYRAIRLSKATIRNIKQNLFWAFFYNTLGIPVAAGALYLLGGPLLSPMLGGLAMSLSSVCVVGNALRLRNLTL</sequence>
<evidence type="ECO:0000256" key="6">
    <source>
        <dbReference type="ARBA" id="ARBA00022796"/>
    </source>
</evidence>
<evidence type="ECO:0000256" key="1">
    <source>
        <dbReference type="ARBA" id="ARBA00004651"/>
    </source>
</evidence>
<dbReference type="GO" id="GO:0005507">
    <property type="term" value="F:copper ion binding"/>
    <property type="evidence" value="ECO:0007669"/>
    <property type="project" value="TreeGrafter"/>
</dbReference>
<evidence type="ECO:0000259" key="15">
    <source>
        <dbReference type="PROSITE" id="PS50846"/>
    </source>
</evidence>
<evidence type="ECO:0000313" key="16">
    <source>
        <dbReference type="EMBL" id="MCG4744719.1"/>
    </source>
</evidence>
<dbReference type="PROSITE" id="PS00154">
    <property type="entry name" value="ATPASE_E1_E2"/>
    <property type="match status" value="1"/>
</dbReference>
<dbReference type="InterPro" id="IPR023214">
    <property type="entry name" value="HAD_sf"/>
</dbReference>
<feature type="transmembrane region" description="Helical" evidence="14">
    <location>
        <begin position="97"/>
        <end position="116"/>
    </location>
</feature>
<keyword evidence="7" id="KW-1278">Translocase</keyword>
<dbReference type="SFLD" id="SFLDG00002">
    <property type="entry name" value="C1.7:_P-type_atpase_like"/>
    <property type="match status" value="1"/>
</dbReference>
<feature type="transmembrane region" description="Helical" evidence="14">
    <location>
        <begin position="736"/>
        <end position="758"/>
    </location>
</feature>
<dbReference type="Pfam" id="PF00403">
    <property type="entry name" value="HMA"/>
    <property type="match status" value="1"/>
</dbReference>
<dbReference type="InterPro" id="IPR023298">
    <property type="entry name" value="ATPase_P-typ_TM_dom_sf"/>
</dbReference>
<dbReference type="InterPro" id="IPR036163">
    <property type="entry name" value="HMA_dom_sf"/>
</dbReference>
<keyword evidence="12" id="KW-0175">Coiled coil</keyword>
<feature type="transmembrane region" description="Helical" evidence="14">
    <location>
        <begin position="200"/>
        <end position="218"/>
    </location>
</feature>
<evidence type="ECO:0000313" key="17">
    <source>
        <dbReference type="EMBL" id="NSJ49493.1"/>
    </source>
</evidence>
<keyword evidence="18" id="KW-1185">Reference proteome</keyword>
<organism evidence="16 19">
    <name type="scientific">Enterocloster aldenensis</name>
    <dbReference type="NCBI Taxonomy" id="358742"/>
    <lineage>
        <taxon>Bacteria</taxon>
        <taxon>Bacillati</taxon>
        <taxon>Bacillota</taxon>
        <taxon>Clostridia</taxon>
        <taxon>Lachnospirales</taxon>
        <taxon>Lachnospiraceae</taxon>
        <taxon>Enterocloster</taxon>
    </lineage>
</organism>
<dbReference type="GO" id="GO:0016887">
    <property type="term" value="F:ATP hydrolysis activity"/>
    <property type="evidence" value="ECO:0007669"/>
    <property type="project" value="InterPro"/>
</dbReference>
<dbReference type="Pfam" id="PF00122">
    <property type="entry name" value="E1-E2_ATPase"/>
    <property type="match status" value="1"/>
</dbReference>
<dbReference type="PRINTS" id="PR00120">
    <property type="entry name" value="HATPASE"/>
</dbReference>
<dbReference type="SUPFAM" id="SSF55008">
    <property type="entry name" value="HMA, heavy metal-associated domain"/>
    <property type="match status" value="1"/>
</dbReference>
<keyword evidence="9" id="KW-0186">Copper</keyword>
<dbReference type="FunFam" id="3.30.70.100:FF:000005">
    <property type="entry name" value="Copper-exporting P-type ATPase A"/>
    <property type="match status" value="1"/>
</dbReference>
<dbReference type="GO" id="GO:0140581">
    <property type="term" value="F:P-type monovalent copper transporter activity"/>
    <property type="evidence" value="ECO:0007669"/>
    <property type="project" value="UniProtKB-EC"/>
</dbReference>
<dbReference type="Proteomes" id="UP001299608">
    <property type="component" value="Unassembled WGS sequence"/>
</dbReference>
<feature type="transmembrane region" description="Helical" evidence="14">
    <location>
        <begin position="136"/>
        <end position="158"/>
    </location>
</feature>
<keyword evidence="6" id="KW-0187">Copper transport</keyword>
<evidence type="ECO:0000256" key="2">
    <source>
        <dbReference type="ARBA" id="ARBA00006024"/>
    </source>
</evidence>
<dbReference type="Proteomes" id="UP000669239">
    <property type="component" value="Unassembled WGS sequence"/>
</dbReference>
<evidence type="ECO:0000256" key="10">
    <source>
        <dbReference type="ARBA" id="ARBA00023136"/>
    </source>
</evidence>